<gene>
    <name evidence="2" type="ORF">LUZ62_026909</name>
</gene>
<dbReference type="PANTHER" id="PTHR33116:SF86">
    <property type="entry name" value="REVERSE TRANSCRIPTASE DOMAIN-CONTAINING PROTEIN"/>
    <property type="match status" value="1"/>
</dbReference>
<proteinExistence type="predicted"/>
<sequence>MEVLSRMLHEEHRKGLLKGVKVAHTAPSITHAIYADDLLLMGDTSQAEVGTLAEVMHKFGYISGLQMNPQKSGLWFSRNCDEMTRHRVQQIWGARRIVAQERYLGIMLGVKGGCRKMGQLLLEKMRAKLAGWKSNMLSHAGRLVMIKSVMMSIPVYSMSLEILSGTILREINSLLAKFFWGKTDKGRYLSFIAWKKVCKPMKCGGLGVKDIQNFGEALFLKIVWSLMADEDKLWVKICKAKYFPAVGYWRARNSAGASRMWRQVMARRDVFKEHVKWEIGDRKVVQAISQPWFQSWRVHENASARDRKLKVCELIDEHTGQWNMQRLQSLFQPDQIVDILNEDNKPEAQGMTKDRLVWHAANKGKYSVKEGYKMMINRQLNVQTTHDFLWPMIWKCKNIASRVKIFLWRLLKKGLPTGGNMHSRLPNFSPMCQRCHEENEFETHCLFFCHTSRQVWFGGQLGIRVHDLPLDINQAVQEIVSRLDEEGIRIFAYTLWEIWKERNKVVIERGNFQVQVVLKRICALLRPEVNQIQLIPTRIQCVDKYEVHKEGWQVILDASWETSGKIGTAYVVYQKGQLQSIGMHSAEVGDVFQEETLALSHAIDYVYTVMNIPTDTRIQFFSDCLNLVMAVNNGDSEDIPSWKATREVRRIIAAMELCNVGATLHHARREAVIQAHNLANCARREGLNFRGRVHWAMQQQRSINREIDNHYFQMVLEDPP</sequence>
<evidence type="ECO:0000313" key="2">
    <source>
        <dbReference type="EMBL" id="KAJ4814343.1"/>
    </source>
</evidence>
<dbReference type="Pfam" id="PF13966">
    <property type="entry name" value="zf-RVT"/>
    <property type="match status" value="1"/>
</dbReference>
<feature type="domain" description="Reverse transcriptase zinc-binding" evidence="1">
    <location>
        <begin position="366"/>
        <end position="456"/>
    </location>
</feature>
<name>A0AAV8HGG3_9POAL</name>
<comment type="caution">
    <text evidence="2">The sequence shown here is derived from an EMBL/GenBank/DDBJ whole genome shotgun (WGS) entry which is preliminary data.</text>
</comment>
<keyword evidence="2" id="KW-0808">Transferase</keyword>
<keyword evidence="3" id="KW-1185">Reference proteome</keyword>
<dbReference type="EMBL" id="JAMFTS010000001">
    <property type="protein sequence ID" value="KAJ4814343.1"/>
    <property type="molecule type" value="Genomic_DNA"/>
</dbReference>
<keyword evidence="2" id="KW-0695">RNA-directed DNA polymerase</keyword>
<evidence type="ECO:0000259" key="1">
    <source>
        <dbReference type="Pfam" id="PF13966"/>
    </source>
</evidence>
<dbReference type="InterPro" id="IPR026960">
    <property type="entry name" value="RVT-Znf"/>
</dbReference>
<dbReference type="AlphaFoldDB" id="A0AAV8HGG3"/>
<dbReference type="PANTHER" id="PTHR33116">
    <property type="entry name" value="REVERSE TRANSCRIPTASE ZINC-BINDING DOMAIN-CONTAINING PROTEIN-RELATED-RELATED"/>
    <property type="match status" value="1"/>
</dbReference>
<accession>A0AAV8HGG3</accession>
<organism evidence="2 3">
    <name type="scientific">Rhynchospora pubera</name>
    <dbReference type="NCBI Taxonomy" id="906938"/>
    <lineage>
        <taxon>Eukaryota</taxon>
        <taxon>Viridiplantae</taxon>
        <taxon>Streptophyta</taxon>
        <taxon>Embryophyta</taxon>
        <taxon>Tracheophyta</taxon>
        <taxon>Spermatophyta</taxon>
        <taxon>Magnoliopsida</taxon>
        <taxon>Liliopsida</taxon>
        <taxon>Poales</taxon>
        <taxon>Cyperaceae</taxon>
        <taxon>Cyperoideae</taxon>
        <taxon>Rhynchosporeae</taxon>
        <taxon>Rhynchospora</taxon>
    </lineage>
</organism>
<dbReference type="GO" id="GO:0003964">
    <property type="term" value="F:RNA-directed DNA polymerase activity"/>
    <property type="evidence" value="ECO:0007669"/>
    <property type="project" value="UniProtKB-KW"/>
</dbReference>
<protein>
    <submittedName>
        <fullName evidence="2">RNA-directed DNA polymerase (Reverse transcriptase)-related family protein</fullName>
    </submittedName>
</protein>
<evidence type="ECO:0000313" key="3">
    <source>
        <dbReference type="Proteomes" id="UP001140206"/>
    </source>
</evidence>
<dbReference type="Proteomes" id="UP001140206">
    <property type="component" value="Chromosome 1"/>
</dbReference>
<keyword evidence="2" id="KW-0548">Nucleotidyltransferase</keyword>
<reference evidence="2" key="1">
    <citation type="submission" date="2022-08" db="EMBL/GenBank/DDBJ databases">
        <authorList>
            <person name="Marques A."/>
        </authorList>
    </citation>
    <scope>NUCLEOTIDE SEQUENCE</scope>
    <source>
        <strain evidence="2">RhyPub2mFocal</strain>
        <tissue evidence="2">Leaves</tissue>
    </source>
</reference>